<keyword evidence="10" id="KW-0812">Transmembrane</keyword>
<keyword evidence="9" id="KW-0808">Transferase</keyword>
<keyword evidence="11 21" id="KW-0479">Metal-binding</keyword>
<keyword evidence="21" id="KW-0863">Zinc-finger</keyword>
<evidence type="ECO:0000256" key="21">
    <source>
        <dbReference type="PROSITE-ProRule" id="PRU00723"/>
    </source>
</evidence>
<evidence type="ECO:0000256" key="13">
    <source>
        <dbReference type="ARBA" id="ARBA00022968"/>
    </source>
</evidence>
<keyword evidence="16" id="KW-0472">Membrane</keyword>
<evidence type="ECO:0000256" key="6">
    <source>
        <dbReference type="ARBA" id="ARBA00010195"/>
    </source>
</evidence>
<feature type="zinc finger region" description="C3H1-type" evidence="21">
    <location>
        <begin position="30"/>
        <end position="57"/>
    </location>
</feature>
<feature type="region of interest" description="Disordered" evidence="22">
    <location>
        <begin position="613"/>
        <end position="669"/>
    </location>
</feature>
<dbReference type="InterPro" id="IPR003406">
    <property type="entry name" value="Glyco_trans_14"/>
</dbReference>
<evidence type="ECO:0000256" key="4">
    <source>
        <dbReference type="ARBA" id="ARBA00005093"/>
    </source>
</evidence>
<evidence type="ECO:0000256" key="20">
    <source>
        <dbReference type="ARBA" id="ARBA00047847"/>
    </source>
</evidence>
<keyword evidence="13" id="KW-0735">Signal-anchor</keyword>
<dbReference type="EC" id="2.4.2.26" evidence="7"/>
<evidence type="ECO:0000256" key="5">
    <source>
        <dbReference type="ARBA" id="ARBA00005655"/>
    </source>
</evidence>
<dbReference type="Pfam" id="PF02485">
    <property type="entry name" value="Branch"/>
    <property type="match status" value="1"/>
</dbReference>
<dbReference type="InterPro" id="IPR004882">
    <property type="entry name" value="Luc7-rel"/>
</dbReference>
<dbReference type="PROSITE" id="PS50103">
    <property type="entry name" value="ZF_C3H1"/>
    <property type="match status" value="1"/>
</dbReference>
<comment type="catalytic activity">
    <reaction evidence="20">
        <text>UDP-alpha-D-xylose + L-seryl-[protein] = 3-O-(beta-D-xylosyl)-L-seryl-[protein] + UDP + H(+)</text>
        <dbReference type="Rhea" id="RHEA:50192"/>
        <dbReference type="Rhea" id="RHEA-COMP:9863"/>
        <dbReference type="Rhea" id="RHEA-COMP:12567"/>
        <dbReference type="ChEBI" id="CHEBI:15378"/>
        <dbReference type="ChEBI" id="CHEBI:29999"/>
        <dbReference type="ChEBI" id="CHEBI:57632"/>
        <dbReference type="ChEBI" id="CHEBI:58223"/>
        <dbReference type="ChEBI" id="CHEBI:132085"/>
        <dbReference type="EC" id="2.4.2.26"/>
    </reaction>
</comment>
<gene>
    <name evidence="24" type="ORF">SCF082_LOCUS41268</name>
</gene>
<feature type="compositionally biased region" description="Low complexity" evidence="22">
    <location>
        <begin position="615"/>
        <end position="629"/>
    </location>
</feature>
<feature type="domain" description="C3H1-type" evidence="23">
    <location>
        <begin position="30"/>
        <end position="57"/>
    </location>
</feature>
<feature type="region of interest" description="Disordered" evidence="22">
    <location>
        <begin position="1"/>
        <end position="29"/>
    </location>
</feature>
<organism evidence="24 25">
    <name type="scientific">Durusdinium trenchii</name>
    <dbReference type="NCBI Taxonomy" id="1381693"/>
    <lineage>
        <taxon>Eukaryota</taxon>
        <taxon>Sar</taxon>
        <taxon>Alveolata</taxon>
        <taxon>Dinophyceae</taxon>
        <taxon>Suessiales</taxon>
        <taxon>Symbiodiniaceae</taxon>
        <taxon>Durusdinium</taxon>
    </lineage>
</organism>
<feature type="compositionally biased region" description="Basic and acidic residues" evidence="22">
    <location>
        <begin position="647"/>
        <end position="665"/>
    </location>
</feature>
<protein>
    <recommendedName>
        <fullName evidence="7">protein xylosyltransferase</fullName>
        <ecNumber evidence="7">2.4.2.26</ecNumber>
    </recommendedName>
    <alternativeName>
        <fullName evidence="19">Peptide O-xylosyltransferase</fullName>
    </alternativeName>
</protein>
<dbReference type="PANTHER" id="PTHR46025">
    <property type="entry name" value="XYLOSYLTRANSFERASE OXT"/>
    <property type="match status" value="1"/>
</dbReference>
<dbReference type="PANTHER" id="PTHR46025:SF3">
    <property type="entry name" value="XYLOSYLTRANSFERASE OXT"/>
    <property type="match status" value="1"/>
</dbReference>
<dbReference type="EMBL" id="CAXAMM010039562">
    <property type="protein sequence ID" value="CAK9087302.1"/>
    <property type="molecule type" value="Genomic_DNA"/>
</dbReference>
<evidence type="ECO:0000256" key="22">
    <source>
        <dbReference type="SAM" id="MobiDB-lite"/>
    </source>
</evidence>
<evidence type="ECO:0000256" key="18">
    <source>
        <dbReference type="ARBA" id="ARBA00023180"/>
    </source>
</evidence>
<keyword evidence="21" id="KW-0862">Zinc</keyword>
<reference evidence="24 25" key="1">
    <citation type="submission" date="2024-02" db="EMBL/GenBank/DDBJ databases">
        <authorList>
            <person name="Chen Y."/>
            <person name="Shah S."/>
            <person name="Dougan E. K."/>
            <person name="Thang M."/>
            <person name="Chan C."/>
        </authorList>
    </citation>
    <scope>NUCLEOTIDE SEQUENCE [LARGE SCALE GENOMIC DNA]</scope>
</reference>
<comment type="pathway">
    <text evidence="3">Glycan metabolism; chondroitin sulfate biosynthesis.</text>
</comment>
<dbReference type="Proteomes" id="UP001642464">
    <property type="component" value="Unassembled WGS sequence"/>
</dbReference>
<evidence type="ECO:0000256" key="11">
    <source>
        <dbReference type="ARBA" id="ARBA00022723"/>
    </source>
</evidence>
<dbReference type="InterPro" id="IPR000571">
    <property type="entry name" value="Znf_CCCH"/>
</dbReference>
<evidence type="ECO:0000256" key="1">
    <source>
        <dbReference type="ARBA" id="ARBA00004323"/>
    </source>
</evidence>
<feature type="compositionally biased region" description="Basic and acidic residues" evidence="22">
    <location>
        <begin position="17"/>
        <end position="29"/>
    </location>
</feature>
<evidence type="ECO:0000313" key="25">
    <source>
        <dbReference type="Proteomes" id="UP001642464"/>
    </source>
</evidence>
<sequence length="854" mass="97496">MDQARAMLDALMGPQRDVAKKSKKDPAEDWRDDSVCKSFLAGFCPFDQACPKIHSTVIRECFDKHLEGAQDSNLRYSFEAQALKDCEDVLLRAEEHSAKEVERLRSELRSTKPKLPPEILAKLEELRAEAADIERRAALLMKDAKQGGGYKNLSLTWSRAAKDFNFARCKWSIPSMTKEQKKTFDLMVWEMRPLGVLFERVKQEKLEEAEESPPCLVWALALWPGMTLGAPGLREVLEDRVAAKDNDAQSFNTCAQLQDKKAQLEYYECIARTTEKGVPLQLRSVGSIRLAFLLLAHRSALNVQRLLSRIHSPNHEYLVHVDVKSPEVKAEIEKSSLARWERLEIFSEVNVTQGGNDLLQINILGLKRLLKTPRWEYMVKLSEFDYPVAPLYALEQYLWAAQDLNFVGLDSCYKGTCSRHMGTACEGRAYSFLSTLRMYKPLSYGMKFARGSEWLALTWDFSRYLMKELEKLHSPMHEVWTDALLLYQPDESFFHTALLNSPFCMRHVNRHLHYIPTILPEKILHGKQDEIGTRSPAFLTAADYSAILEEKAARPIFFARKLQDAPHEATMRLCRKLDSRSTQDGTSWAFREIAWPGLLQWLEEHLEKWMALKRPSGSSSTSDTEPSESNGSCPDEAAQRNSSLQWLKREPSLPRDGAQRTEQRFTPESWHFGNAQSATYRLVERLATPKRGLGMPGAGGFGMSLLVARLGTAWLEESEIFEGHVSIVPSRGKMLSFVTYWSPQVPDPDLPEVLVAGPGKSCQARKKMEEIHKWGTPLVLQLACDLPPGLHRVQVKLRKDGATQAVAWRDFLVFQAMRDVGLDHMRRFFDLEEVRPEVLKQSVAMHLQRTWDWS</sequence>
<comment type="caution">
    <text evidence="24">The sequence shown here is derived from an EMBL/GenBank/DDBJ whole genome shotgun (WGS) entry which is preliminary data.</text>
</comment>
<evidence type="ECO:0000256" key="15">
    <source>
        <dbReference type="ARBA" id="ARBA00023034"/>
    </source>
</evidence>
<keyword evidence="25" id="KW-1185">Reference proteome</keyword>
<keyword evidence="12" id="KW-0256">Endoplasmic reticulum</keyword>
<evidence type="ECO:0000313" key="24">
    <source>
        <dbReference type="EMBL" id="CAK9087302.1"/>
    </source>
</evidence>
<comment type="pathway">
    <text evidence="4">Glycan metabolism; heparan sulfate biosynthesis.</text>
</comment>
<evidence type="ECO:0000256" key="16">
    <source>
        <dbReference type="ARBA" id="ARBA00023136"/>
    </source>
</evidence>
<evidence type="ECO:0000256" key="3">
    <source>
        <dbReference type="ARBA" id="ARBA00004840"/>
    </source>
</evidence>
<dbReference type="InterPro" id="IPR043538">
    <property type="entry name" value="XYLT"/>
</dbReference>
<comment type="subcellular location">
    <subcellularLocation>
        <location evidence="2">Endoplasmic reticulum membrane</location>
        <topology evidence="2">Single-pass type II membrane protein</topology>
    </subcellularLocation>
    <subcellularLocation>
        <location evidence="1">Golgi apparatus membrane</location>
        <topology evidence="1">Single-pass type II membrane protein</topology>
    </subcellularLocation>
</comment>
<keyword evidence="17" id="KW-1015">Disulfide bond</keyword>
<name>A0ABP0QGE4_9DINO</name>
<evidence type="ECO:0000256" key="7">
    <source>
        <dbReference type="ARBA" id="ARBA00011972"/>
    </source>
</evidence>
<evidence type="ECO:0000256" key="2">
    <source>
        <dbReference type="ARBA" id="ARBA00004648"/>
    </source>
</evidence>
<evidence type="ECO:0000256" key="14">
    <source>
        <dbReference type="ARBA" id="ARBA00022989"/>
    </source>
</evidence>
<keyword evidence="8" id="KW-0328">Glycosyltransferase</keyword>
<comment type="similarity">
    <text evidence="6">Belongs to the glycosyltransferase 14 family. XylT subfamily.</text>
</comment>
<accession>A0ABP0QGE4</accession>
<evidence type="ECO:0000256" key="17">
    <source>
        <dbReference type="ARBA" id="ARBA00023157"/>
    </source>
</evidence>
<evidence type="ECO:0000259" key="23">
    <source>
        <dbReference type="PROSITE" id="PS50103"/>
    </source>
</evidence>
<evidence type="ECO:0000256" key="19">
    <source>
        <dbReference type="ARBA" id="ARBA00042865"/>
    </source>
</evidence>
<proteinExistence type="inferred from homology"/>
<keyword evidence="18" id="KW-0325">Glycoprotein</keyword>
<keyword evidence="14" id="KW-1133">Transmembrane helix</keyword>
<comment type="similarity">
    <text evidence="5">Belongs to the Luc7 family.</text>
</comment>
<dbReference type="Pfam" id="PF03194">
    <property type="entry name" value="LUC7"/>
    <property type="match status" value="1"/>
</dbReference>
<evidence type="ECO:0000256" key="9">
    <source>
        <dbReference type="ARBA" id="ARBA00022679"/>
    </source>
</evidence>
<evidence type="ECO:0000256" key="8">
    <source>
        <dbReference type="ARBA" id="ARBA00022676"/>
    </source>
</evidence>
<evidence type="ECO:0000256" key="10">
    <source>
        <dbReference type="ARBA" id="ARBA00022692"/>
    </source>
</evidence>
<evidence type="ECO:0000256" key="12">
    <source>
        <dbReference type="ARBA" id="ARBA00022824"/>
    </source>
</evidence>
<keyword evidence="15" id="KW-0333">Golgi apparatus</keyword>